<dbReference type="OrthoDB" id="2883549at2759"/>
<gene>
    <name evidence="2" type="ORF">BDP27DRAFT_1429117</name>
</gene>
<comment type="caution">
    <text evidence="2">The sequence shown here is derived from an EMBL/GenBank/DDBJ whole genome shotgun (WGS) entry which is preliminary data.</text>
</comment>
<dbReference type="AlphaFoldDB" id="A0A9P5P9B3"/>
<reference evidence="2" key="1">
    <citation type="submission" date="2020-11" db="EMBL/GenBank/DDBJ databases">
        <authorList>
            <consortium name="DOE Joint Genome Institute"/>
            <person name="Ahrendt S."/>
            <person name="Riley R."/>
            <person name="Andreopoulos W."/>
            <person name="Labutti K."/>
            <person name="Pangilinan J."/>
            <person name="Ruiz-Duenas F.J."/>
            <person name="Barrasa J.M."/>
            <person name="Sanchez-Garcia M."/>
            <person name="Camarero S."/>
            <person name="Miyauchi S."/>
            <person name="Serrano A."/>
            <person name="Linde D."/>
            <person name="Babiker R."/>
            <person name="Drula E."/>
            <person name="Ayuso-Fernandez I."/>
            <person name="Pacheco R."/>
            <person name="Padilla G."/>
            <person name="Ferreira P."/>
            <person name="Barriuso J."/>
            <person name="Kellner H."/>
            <person name="Castanera R."/>
            <person name="Alfaro M."/>
            <person name="Ramirez L."/>
            <person name="Pisabarro A.G."/>
            <person name="Kuo A."/>
            <person name="Tritt A."/>
            <person name="Lipzen A."/>
            <person name="He G."/>
            <person name="Yan M."/>
            <person name="Ng V."/>
            <person name="Cullen D."/>
            <person name="Martin F."/>
            <person name="Rosso M.-N."/>
            <person name="Henrissat B."/>
            <person name="Hibbett D."/>
            <person name="Martinez A.T."/>
            <person name="Grigoriev I.V."/>
        </authorList>
    </citation>
    <scope>NUCLEOTIDE SEQUENCE</scope>
    <source>
        <strain evidence="2">AH 40177</strain>
    </source>
</reference>
<evidence type="ECO:0000313" key="2">
    <source>
        <dbReference type="EMBL" id="KAF9061304.1"/>
    </source>
</evidence>
<organism evidence="2 3">
    <name type="scientific">Rhodocollybia butyracea</name>
    <dbReference type="NCBI Taxonomy" id="206335"/>
    <lineage>
        <taxon>Eukaryota</taxon>
        <taxon>Fungi</taxon>
        <taxon>Dikarya</taxon>
        <taxon>Basidiomycota</taxon>
        <taxon>Agaricomycotina</taxon>
        <taxon>Agaricomycetes</taxon>
        <taxon>Agaricomycetidae</taxon>
        <taxon>Agaricales</taxon>
        <taxon>Marasmiineae</taxon>
        <taxon>Omphalotaceae</taxon>
        <taxon>Rhodocollybia</taxon>
    </lineage>
</organism>
<dbReference type="Proteomes" id="UP000772434">
    <property type="component" value="Unassembled WGS sequence"/>
</dbReference>
<evidence type="ECO:0000313" key="3">
    <source>
        <dbReference type="Proteomes" id="UP000772434"/>
    </source>
</evidence>
<feature type="coiled-coil region" evidence="1">
    <location>
        <begin position="96"/>
        <end position="123"/>
    </location>
</feature>
<proteinExistence type="predicted"/>
<accession>A0A9P5P9B3</accession>
<keyword evidence="3" id="KW-1185">Reference proteome</keyword>
<keyword evidence="1" id="KW-0175">Coiled coil</keyword>
<protein>
    <submittedName>
        <fullName evidence="2">Uncharacterized protein</fullName>
    </submittedName>
</protein>
<sequence>MQTCVYEDNMREFNKQWDHAGTNSHIDLVDGQSQEGSDTFGSDSYELLAPGFRSPQTGTPMKSELQILEADTVLSPRSDSLTRQDRDILKTPEHKAHELEVRVRDLEAHVQLLQKQLRTYKDILDRFGDICSGVSDGSFAADGVLDSLNAHMNKEYRETQ</sequence>
<name>A0A9P5P9B3_9AGAR</name>
<dbReference type="EMBL" id="JADNRY010000207">
    <property type="protein sequence ID" value="KAF9061304.1"/>
    <property type="molecule type" value="Genomic_DNA"/>
</dbReference>
<evidence type="ECO:0000256" key="1">
    <source>
        <dbReference type="SAM" id="Coils"/>
    </source>
</evidence>